<dbReference type="PANTHER" id="PTHR11662">
    <property type="entry name" value="SOLUTE CARRIER FAMILY 17"/>
    <property type="match status" value="1"/>
</dbReference>
<evidence type="ECO:0000256" key="1">
    <source>
        <dbReference type="ARBA" id="ARBA00004651"/>
    </source>
</evidence>
<evidence type="ECO:0000256" key="3">
    <source>
        <dbReference type="ARBA" id="ARBA00022692"/>
    </source>
</evidence>
<accession>A0A644TQN2</accession>
<comment type="caution">
    <text evidence="8">The sequence shown here is derived from an EMBL/GenBank/DDBJ whole genome shotgun (WGS) entry which is preliminary data.</text>
</comment>
<evidence type="ECO:0000256" key="5">
    <source>
        <dbReference type="ARBA" id="ARBA00023136"/>
    </source>
</evidence>
<keyword evidence="2" id="KW-1003">Cell membrane</keyword>
<dbReference type="EMBL" id="VSSQ01000046">
    <property type="protein sequence ID" value="MPL69306.1"/>
    <property type="molecule type" value="Genomic_DNA"/>
</dbReference>
<evidence type="ECO:0000256" key="6">
    <source>
        <dbReference type="SAM" id="Phobius"/>
    </source>
</evidence>
<dbReference type="InterPro" id="IPR020846">
    <property type="entry name" value="MFS_dom"/>
</dbReference>
<gene>
    <name evidence="8" type="primary">sauU_4</name>
    <name evidence="8" type="ORF">SDC9_15043</name>
</gene>
<feature type="transmembrane region" description="Helical" evidence="6">
    <location>
        <begin position="159"/>
        <end position="181"/>
    </location>
</feature>
<dbReference type="InterPro" id="IPR000849">
    <property type="entry name" value="Sugar_P_transporter"/>
</dbReference>
<dbReference type="InterPro" id="IPR036259">
    <property type="entry name" value="MFS_trans_sf"/>
</dbReference>
<dbReference type="GO" id="GO:0005886">
    <property type="term" value="C:plasma membrane"/>
    <property type="evidence" value="ECO:0007669"/>
    <property type="project" value="UniProtKB-SubCell"/>
</dbReference>
<feature type="transmembrane region" description="Helical" evidence="6">
    <location>
        <begin position="27"/>
        <end position="57"/>
    </location>
</feature>
<feature type="transmembrane region" description="Helical" evidence="6">
    <location>
        <begin position="107"/>
        <end position="130"/>
    </location>
</feature>
<sequence>MEKSDTGVVRASGTTVTTNVAPTKQRYVLVFILLITLLVAYLDRVNVSVLAADVTFLSDMGIKGQPIQMGMLMTLFLIAYGFSNVLLSPLGDILGPRKAMSLSIALWGASLFIGGFAVSFSTMLVARVILGLGEGMHWPMQSSFVKNWFPPHERGKANAVWLIGLMVGPAIAMPFFTWIIQDFGWRASFFVLVALGAIPLLLLWFYTTDFPHQHKLVNKAERDLIEEGQRAEKELEAQAANTTLWDNMKVFIFNYRFWLITIFYFCLASIFWGTMAWLPSYLKVARGFSWVAMGAWSSLPYVLGVLSVVVFGYVSDKIGRRAPLCAISMLGAAAGIYFGAHAPDNTTAAILVSLGIASIGIALPSVWTLLQQIVPGKAIGAGAGMMNGISNGGSAFAPVLIGFFISVTGSYVGGLMFLVGLGLLAAVCMLILSVQKY</sequence>
<keyword evidence="5 6" id="KW-0472">Membrane</keyword>
<dbReference type="Pfam" id="PF07690">
    <property type="entry name" value="MFS_1"/>
    <property type="match status" value="1"/>
</dbReference>
<dbReference type="SUPFAM" id="SSF103473">
    <property type="entry name" value="MFS general substrate transporter"/>
    <property type="match status" value="1"/>
</dbReference>
<name>A0A644TQN2_9ZZZZ</name>
<dbReference type="InterPro" id="IPR050382">
    <property type="entry name" value="MFS_Na/Anion_cotransporter"/>
</dbReference>
<feature type="transmembrane region" description="Helical" evidence="6">
    <location>
        <begin position="290"/>
        <end position="314"/>
    </location>
</feature>
<organism evidence="8">
    <name type="scientific">bioreactor metagenome</name>
    <dbReference type="NCBI Taxonomy" id="1076179"/>
    <lineage>
        <taxon>unclassified sequences</taxon>
        <taxon>metagenomes</taxon>
        <taxon>ecological metagenomes</taxon>
    </lineage>
</organism>
<dbReference type="AlphaFoldDB" id="A0A644TQN2"/>
<evidence type="ECO:0000259" key="7">
    <source>
        <dbReference type="PROSITE" id="PS50850"/>
    </source>
</evidence>
<feature type="transmembrane region" description="Helical" evidence="6">
    <location>
        <begin position="411"/>
        <end position="432"/>
    </location>
</feature>
<proteinExistence type="predicted"/>
<feature type="transmembrane region" description="Helical" evidence="6">
    <location>
        <begin position="69"/>
        <end position="87"/>
    </location>
</feature>
<dbReference type="PROSITE" id="PS50850">
    <property type="entry name" value="MFS"/>
    <property type="match status" value="1"/>
</dbReference>
<feature type="domain" description="Major facilitator superfamily (MFS) profile" evidence="7">
    <location>
        <begin position="29"/>
        <end position="437"/>
    </location>
</feature>
<dbReference type="PIRSF" id="PIRSF002808">
    <property type="entry name" value="Hexose_phosphate_transp"/>
    <property type="match status" value="1"/>
</dbReference>
<keyword evidence="3 6" id="KW-0812">Transmembrane</keyword>
<evidence type="ECO:0000256" key="4">
    <source>
        <dbReference type="ARBA" id="ARBA00022989"/>
    </source>
</evidence>
<comment type="subcellular location">
    <subcellularLocation>
        <location evidence="1">Cell membrane</location>
        <topology evidence="1">Multi-pass membrane protein</topology>
    </subcellularLocation>
</comment>
<dbReference type="GO" id="GO:0022857">
    <property type="term" value="F:transmembrane transporter activity"/>
    <property type="evidence" value="ECO:0007669"/>
    <property type="project" value="InterPro"/>
</dbReference>
<evidence type="ECO:0000313" key="8">
    <source>
        <dbReference type="EMBL" id="MPL69306.1"/>
    </source>
</evidence>
<keyword evidence="4 6" id="KW-1133">Transmembrane helix</keyword>
<dbReference type="CDD" id="cd17319">
    <property type="entry name" value="MFS_ExuT_GudP_like"/>
    <property type="match status" value="1"/>
</dbReference>
<reference evidence="8" key="1">
    <citation type="submission" date="2019-08" db="EMBL/GenBank/DDBJ databases">
        <authorList>
            <person name="Kucharzyk K."/>
            <person name="Murdoch R.W."/>
            <person name="Higgins S."/>
            <person name="Loffler F."/>
        </authorList>
    </citation>
    <scope>NUCLEOTIDE SEQUENCE</scope>
</reference>
<feature type="transmembrane region" description="Helical" evidence="6">
    <location>
        <begin position="382"/>
        <end position="405"/>
    </location>
</feature>
<dbReference type="InterPro" id="IPR011701">
    <property type="entry name" value="MFS"/>
</dbReference>
<evidence type="ECO:0000256" key="2">
    <source>
        <dbReference type="ARBA" id="ARBA00022475"/>
    </source>
</evidence>
<feature type="transmembrane region" description="Helical" evidence="6">
    <location>
        <begin position="257"/>
        <end position="278"/>
    </location>
</feature>
<feature type="transmembrane region" description="Helical" evidence="6">
    <location>
        <begin position="187"/>
        <end position="206"/>
    </location>
</feature>
<protein>
    <submittedName>
        <fullName evidence="8">Putative sulfoacetate transporter SauU</fullName>
    </submittedName>
</protein>
<dbReference type="Gene3D" id="1.20.1250.20">
    <property type="entry name" value="MFS general substrate transporter like domains"/>
    <property type="match status" value="2"/>
</dbReference>
<dbReference type="PANTHER" id="PTHR11662:SF399">
    <property type="entry name" value="FI19708P1-RELATED"/>
    <property type="match status" value="1"/>
</dbReference>
<feature type="transmembrane region" description="Helical" evidence="6">
    <location>
        <begin position="346"/>
        <end position="370"/>
    </location>
</feature>
<feature type="transmembrane region" description="Helical" evidence="6">
    <location>
        <begin position="321"/>
        <end position="340"/>
    </location>
</feature>